<evidence type="ECO:0000256" key="10">
    <source>
        <dbReference type="ARBA" id="ARBA00022475"/>
    </source>
</evidence>
<comment type="catalytic activity">
    <reaction evidence="1">
        <text>a (3Z)-enoyl-CoA = a 4-saturated (2E)-enoyl-CoA</text>
        <dbReference type="Rhea" id="RHEA:45900"/>
        <dbReference type="ChEBI" id="CHEBI:85097"/>
        <dbReference type="ChEBI" id="CHEBI:85489"/>
        <dbReference type="EC" id="5.3.3.8"/>
    </reaction>
</comment>
<feature type="transmembrane region" description="Helical" evidence="29">
    <location>
        <begin position="777"/>
        <end position="799"/>
    </location>
</feature>
<dbReference type="PANTHER" id="PTHR23309:SF35">
    <property type="match status" value="1"/>
</dbReference>
<dbReference type="FunFam" id="1.10.1040.50:FF:000004">
    <property type="entry name" value="Peroxisomal fatty acid beta-oxidation multifunctional protein"/>
    <property type="match status" value="1"/>
</dbReference>
<dbReference type="GO" id="GO:0005777">
    <property type="term" value="C:peroxisome"/>
    <property type="evidence" value="ECO:0007669"/>
    <property type="project" value="UniProtKB-SubCell"/>
</dbReference>
<evidence type="ECO:0000256" key="13">
    <source>
        <dbReference type="ARBA" id="ARBA00022737"/>
    </source>
</evidence>
<evidence type="ECO:0000256" key="21">
    <source>
        <dbReference type="ARBA" id="ARBA00023235"/>
    </source>
</evidence>
<dbReference type="InterPro" id="IPR006176">
    <property type="entry name" value="3-OHacyl-CoA_DH_NAD-bd"/>
</dbReference>
<keyword evidence="9" id="KW-0813">Transport</keyword>
<keyword evidence="17" id="KW-0520">NAD</keyword>
<feature type="region of interest" description="Disordered" evidence="28">
    <location>
        <begin position="946"/>
        <end position="974"/>
    </location>
</feature>
<dbReference type="FunFam" id="1.20.1280.290:FF:000001">
    <property type="entry name" value="Bidirectional sugar transporter SWEET"/>
    <property type="match status" value="1"/>
</dbReference>
<dbReference type="Gene3D" id="3.40.50.720">
    <property type="entry name" value="NAD(P)-binding Rossmann-like Domain"/>
    <property type="match status" value="1"/>
</dbReference>
<reference evidence="32 33" key="1">
    <citation type="submission" date="2023-10" db="EMBL/GenBank/DDBJ databases">
        <title>Chromosome-scale genome assembly provides insights into flower coloration mechanisms of Canna indica.</title>
        <authorList>
            <person name="Li C."/>
        </authorList>
    </citation>
    <scope>NUCLEOTIDE SEQUENCE [LARGE SCALE GENOMIC DNA]</scope>
    <source>
        <tissue evidence="32">Flower</tissue>
    </source>
</reference>
<evidence type="ECO:0000256" key="29">
    <source>
        <dbReference type="SAM" id="Phobius"/>
    </source>
</evidence>
<feature type="domain" description="3-hydroxyacyl-CoA dehydrogenase NAD binding" evidence="31">
    <location>
        <begin position="308"/>
        <end position="486"/>
    </location>
</feature>
<evidence type="ECO:0000256" key="14">
    <source>
        <dbReference type="ARBA" id="ARBA00022832"/>
    </source>
</evidence>
<evidence type="ECO:0000256" key="19">
    <source>
        <dbReference type="ARBA" id="ARBA00023136"/>
    </source>
</evidence>
<evidence type="ECO:0000259" key="31">
    <source>
        <dbReference type="Pfam" id="PF02737"/>
    </source>
</evidence>
<keyword evidence="33" id="KW-1185">Reference proteome</keyword>
<evidence type="ECO:0000256" key="7">
    <source>
        <dbReference type="ARBA" id="ARBA00007809"/>
    </source>
</evidence>
<sequence>MGKGRTEMEVGADGVAVITIVNPPVNALSPDVIYSLIENYEQALGRKDVKAIVLTGAGGKFSGGADISTFKSGNSKESKPGFAAIDFLTDTLEDARKPSVAAIDSLALGGGLEIAMACHGRIATSTTQLGLPELQLGIIPGLGGTQRLPRLVGLAKSLDMMLTSKSIKGDEAHLFGLVDAIVSRDELVKTARSWALDISEFRRPWIKSLYNTYKLEPLAEAREILKLARAKVHKQAANVEHPHICINVIEDGIVSGPRAGLLKEVEWSQKLQSSETSKSLVHFFFAQRATSKVTGVTDLGLMPRTIRKVAIIGGGLMGSGIATVLILSNYPVILKEVNESYLQAGIGRVKANLQSRVNKGKMNLENCEKALSLLTGVLDYEHLKDVDLVIEAVIENVNLKQQIFSDLEKYCPRHCILASNTSTIDLNMIGENTVSQDRIVGAHFFSPAHVMPLLEIVYTSKTSPQVIVDLLSIGKKIHKTPIVVGNCTGFAVNRMFFPYSQSAHLLVDHGLDVYEIDNAITKFGMPMGPFRLADLVGFGVGTATGIQYHKSFPDRCYKSMLLPILLEEKRTGEASRKGFYVYDDKRRASPDTDLKMIVEKSRSISGIVQDHKLTKLSDKDIVEMVFFPVVNEACRVLDEGIASKASDLDVASIMGMGFPSYRGGIMFWADTLGSNYIYTRLVEWSNTYGDFFRPCSYLKERATRGTLLSSAMADLSFIVGVLGNVISILVFTSPIGTFRRIVKKKSTESFKGLPYITTLLSTSLWCFYGLLKPGGLLVVTVNGVGTVMQAIYVTLFLVYAPKDTRVKMTKLVGVVNVGFFGAVVLVTLLAVHGSVRLLAVGFLCAALTVGMYASPMAAMRTMVKTKSVEYMPFFLSFFLFLNGGVWSIYSVLVRDYFIGVPNAIGFVLGSAQLILYAVYRGKTPAKASELADEEEGSAHLVGKLDQMQGDEESNSRQKHLSKGSSLPKPPPVSRQLSFQKLVKSVSMTPYELHSIIDHAKN</sequence>
<keyword evidence="10" id="KW-1003">Cell membrane</keyword>
<evidence type="ECO:0000256" key="8">
    <source>
        <dbReference type="ARBA" id="ARBA00008750"/>
    </source>
</evidence>
<feature type="domain" description="3-hydroxyacyl-CoA dehydrogenase C-terminal" evidence="30">
    <location>
        <begin position="621"/>
        <end position="705"/>
    </location>
</feature>
<keyword evidence="21" id="KW-0413">Isomerase</keyword>
<feature type="transmembrane region" description="Helical" evidence="29">
    <location>
        <begin position="898"/>
        <end position="919"/>
    </location>
</feature>
<evidence type="ECO:0000256" key="28">
    <source>
        <dbReference type="SAM" id="MobiDB-lite"/>
    </source>
</evidence>
<evidence type="ECO:0000256" key="12">
    <source>
        <dbReference type="ARBA" id="ARBA00022692"/>
    </source>
</evidence>
<evidence type="ECO:0000259" key="30">
    <source>
        <dbReference type="Pfam" id="PF00725"/>
    </source>
</evidence>
<evidence type="ECO:0000256" key="1">
    <source>
        <dbReference type="ARBA" id="ARBA00000452"/>
    </source>
</evidence>
<dbReference type="GO" id="GO:0070403">
    <property type="term" value="F:NAD+ binding"/>
    <property type="evidence" value="ECO:0007669"/>
    <property type="project" value="InterPro"/>
</dbReference>
<keyword evidence="15 29" id="KW-1133">Transmembrane helix</keyword>
<dbReference type="GO" id="GO:0004300">
    <property type="term" value="F:enoyl-CoA hydratase activity"/>
    <property type="evidence" value="ECO:0007669"/>
    <property type="project" value="UniProtKB-EC"/>
</dbReference>
<comment type="catalytic activity">
    <reaction evidence="26">
        <text>a 4-saturated-(3S)-3-hydroxyacyl-CoA = a (3E)-enoyl-CoA + H2O</text>
        <dbReference type="Rhea" id="RHEA:20724"/>
        <dbReference type="ChEBI" id="CHEBI:15377"/>
        <dbReference type="ChEBI" id="CHEBI:58521"/>
        <dbReference type="ChEBI" id="CHEBI:137480"/>
        <dbReference type="EC" id="4.2.1.17"/>
    </reaction>
</comment>
<dbReference type="PANTHER" id="PTHR23309">
    <property type="entry name" value="3-HYDROXYACYL-COA DEHYROGENASE"/>
    <property type="match status" value="1"/>
</dbReference>
<dbReference type="AlphaFoldDB" id="A0AAQ3JTP1"/>
<keyword evidence="23" id="KW-0511">Multifunctional enzyme</keyword>
<feature type="transmembrane region" description="Helical" evidence="29">
    <location>
        <begin position="707"/>
        <end position="731"/>
    </location>
</feature>
<evidence type="ECO:0000256" key="3">
    <source>
        <dbReference type="ARBA" id="ARBA00004275"/>
    </source>
</evidence>
<comment type="catalytic activity">
    <reaction evidence="2">
        <text>a (3E)-enoyl-CoA = a 4-saturated (2E)-enoyl-CoA</text>
        <dbReference type="Rhea" id="RHEA:45228"/>
        <dbReference type="ChEBI" id="CHEBI:58521"/>
        <dbReference type="ChEBI" id="CHEBI:85097"/>
        <dbReference type="EC" id="5.3.3.8"/>
    </reaction>
</comment>
<keyword evidence="20" id="KW-0576">Peroxisome</keyword>
<dbReference type="GO" id="GO:0005886">
    <property type="term" value="C:plasma membrane"/>
    <property type="evidence" value="ECO:0007669"/>
    <property type="project" value="UniProtKB-SubCell"/>
</dbReference>
<feature type="transmembrane region" description="Helical" evidence="29">
    <location>
        <begin position="811"/>
        <end position="831"/>
    </location>
</feature>
<feature type="transmembrane region" description="Helical" evidence="29">
    <location>
        <begin position="837"/>
        <end position="858"/>
    </location>
</feature>
<dbReference type="Pfam" id="PF00378">
    <property type="entry name" value="ECH_1"/>
    <property type="match status" value="1"/>
</dbReference>
<organism evidence="32 33">
    <name type="scientific">Canna indica</name>
    <name type="common">Indian-shot</name>
    <dbReference type="NCBI Taxonomy" id="4628"/>
    <lineage>
        <taxon>Eukaryota</taxon>
        <taxon>Viridiplantae</taxon>
        <taxon>Streptophyta</taxon>
        <taxon>Embryophyta</taxon>
        <taxon>Tracheophyta</taxon>
        <taxon>Spermatophyta</taxon>
        <taxon>Magnoliopsida</taxon>
        <taxon>Liliopsida</taxon>
        <taxon>Zingiberales</taxon>
        <taxon>Cannaceae</taxon>
        <taxon>Canna</taxon>
    </lineage>
</organism>
<evidence type="ECO:0000256" key="9">
    <source>
        <dbReference type="ARBA" id="ARBA00022448"/>
    </source>
</evidence>
<dbReference type="SUPFAM" id="SSF52096">
    <property type="entry name" value="ClpP/crotonase"/>
    <property type="match status" value="1"/>
</dbReference>
<evidence type="ECO:0000256" key="20">
    <source>
        <dbReference type="ARBA" id="ARBA00023140"/>
    </source>
</evidence>
<comment type="similarity">
    <text evidence="8">In the N-terminal section; belongs to the enoyl-CoA hydratase/isomerase family.</text>
</comment>
<gene>
    <name evidence="32" type="ORF">Cni_G04831</name>
</gene>
<keyword evidence="22" id="KW-0456">Lyase</keyword>
<keyword evidence="11" id="KW-0762">Sugar transport</keyword>
<evidence type="ECO:0000256" key="11">
    <source>
        <dbReference type="ARBA" id="ARBA00022597"/>
    </source>
</evidence>
<comment type="subunit">
    <text evidence="27">Forms homooligomers and/or heterooligomers.</text>
</comment>
<evidence type="ECO:0000256" key="24">
    <source>
        <dbReference type="ARBA" id="ARBA00023701"/>
    </source>
</evidence>
<dbReference type="GO" id="GO:0008692">
    <property type="term" value="F:3-hydroxybutyryl-CoA epimerase activity"/>
    <property type="evidence" value="ECO:0007669"/>
    <property type="project" value="UniProtKB-EC"/>
</dbReference>
<evidence type="ECO:0000256" key="16">
    <source>
        <dbReference type="ARBA" id="ARBA00023002"/>
    </source>
</evidence>
<keyword evidence="12 29" id="KW-0812">Transmembrane</keyword>
<evidence type="ECO:0000256" key="17">
    <source>
        <dbReference type="ARBA" id="ARBA00023027"/>
    </source>
</evidence>
<dbReference type="Proteomes" id="UP001327560">
    <property type="component" value="Chromosome 2"/>
</dbReference>
<evidence type="ECO:0000256" key="5">
    <source>
        <dbReference type="ARBA" id="ARBA00005005"/>
    </source>
</evidence>
<dbReference type="FunFam" id="3.40.50.720:FF:000009">
    <property type="entry name" value="Fatty oxidation complex, alpha subunit"/>
    <property type="match status" value="1"/>
</dbReference>
<dbReference type="InterPro" id="IPR006108">
    <property type="entry name" value="3HC_DH_C"/>
</dbReference>
<protein>
    <submittedName>
        <fullName evidence="32">Crotonase superfamily</fullName>
    </submittedName>
</protein>
<evidence type="ECO:0000256" key="26">
    <source>
        <dbReference type="ARBA" id="ARBA00023717"/>
    </source>
</evidence>
<evidence type="ECO:0000256" key="15">
    <source>
        <dbReference type="ARBA" id="ARBA00022989"/>
    </source>
</evidence>
<name>A0AAQ3JTP1_9LILI</name>
<keyword evidence="13" id="KW-0677">Repeat</keyword>
<evidence type="ECO:0000256" key="23">
    <source>
        <dbReference type="ARBA" id="ARBA00023268"/>
    </source>
</evidence>
<dbReference type="Pfam" id="PF03083">
    <property type="entry name" value="MtN3_slv"/>
    <property type="match status" value="2"/>
</dbReference>
<dbReference type="GO" id="GO:0004165">
    <property type="term" value="F:delta(3)-delta(2)-enoyl-CoA isomerase activity"/>
    <property type="evidence" value="ECO:0007669"/>
    <property type="project" value="UniProtKB-EC"/>
</dbReference>
<evidence type="ECO:0000256" key="6">
    <source>
        <dbReference type="ARBA" id="ARBA00007005"/>
    </source>
</evidence>
<dbReference type="Pfam" id="PF02737">
    <property type="entry name" value="3HCDH_N"/>
    <property type="match status" value="1"/>
</dbReference>
<evidence type="ECO:0000256" key="27">
    <source>
        <dbReference type="ARBA" id="ARBA00038715"/>
    </source>
</evidence>
<feature type="transmembrane region" description="Helical" evidence="29">
    <location>
        <begin position="870"/>
        <end position="892"/>
    </location>
</feature>
<dbReference type="InterPro" id="IPR006180">
    <property type="entry name" value="3-OHacyl-CoA_DH_CS"/>
</dbReference>
<keyword evidence="18" id="KW-0443">Lipid metabolism</keyword>
<accession>A0AAQ3JTP1</accession>
<comment type="subcellular location">
    <subcellularLocation>
        <location evidence="4">Cell membrane</location>
        <topology evidence="4">Multi-pass membrane protein</topology>
    </subcellularLocation>
    <subcellularLocation>
        <location evidence="3">Peroxisome</location>
    </subcellularLocation>
</comment>
<dbReference type="InterPro" id="IPR029045">
    <property type="entry name" value="ClpP/crotonase-like_dom_sf"/>
</dbReference>
<dbReference type="Gene3D" id="1.10.1040.50">
    <property type="match status" value="1"/>
</dbReference>
<evidence type="ECO:0000256" key="2">
    <source>
        <dbReference type="ARBA" id="ARBA00000765"/>
    </source>
</evidence>
<evidence type="ECO:0000313" key="33">
    <source>
        <dbReference type="Proteomes" id="UP001327560"/>
    </source>
</evidence>
<feature type="transmembrane region" description="Helical" evidence="29">
    <location>
        <begin position="752"/>
        <end position="771"/>
    </location>
</feature>
<comment type="pathway">
    <text evidence="5">Lipid metabolism; fatty acid beta-oxidation.</text>
</comment>
<dbReference type="FunFam" id="3.90.226.10:FF:000025">
    <property type="entry name" value="Peroxisomal fatty acid beta-oxidation multifunctional protein"/>
    <property type="match status" value="1"/>
</dbReference>
<evidence type="ECO:0000256" key="18">
    <source>
        <dbReference type="ARBA" id="ARBA00023098"/>
    </source>
</evidence>
<comment type="similarity">
    <text evidence="6">In the central section; belongs to the 3-hydroxyacyl-CoA dehydrogenase family.</text>
</comment>
<proteinExistence type="inferred from homology"/>
<dbReference type="Gene3D" id="1.20.1280.290">
    <property type="match status" value="2"/>
</dbReference>
<comment type="catalytic activity">
    <reaction evidence="25">
        <text>a (3S)-3-hydroxyacyl-CoA = a (2E)-enoyl-CoA + H2O</text>
        <dbReference type="Rhea" id="RHEA:16105"/>
        <dbReference type="ChEBI" id="CHEBI:15377"/>
        <dbReference type="ChEBI" id="CHEBI:57318"/>
        <dbReference type="ChEBI" id="CHEBI:58856"/>
        <dbReference type="EC" id="4.2.1.17"/>
    </reaction>
</comment>
<keyword evidence="19 29" id="KW-0472">Membrane</keyword>
<comment type="similarity">
    <text evidence="7">Belongs to the SWEET sugar transporter family.</text>
</comment>
<dbReference type="FunFam" id="1.20.1280.290:FF:000002">
    <property type="entry name" value="Bidirectional sugar transporter SWEET"/>
    <property type="match status" value="1"/>
</dbReference>
<dbReference type="InterPro" id="IPR008927">
    <property type="entry name" value="6-PGluconate_DH-like_C_sf"/>
</dbReference>
<evidence type="ECO:0000313" key="32">
    <source>
        <dbReference type="EMBL" id="WOK96124.1"/>
    </source>
</evidence>
<dbReference type="SUPFAM" id="SSF51735">
    <property type="entry name" value="NAD(P)-binding Rossmann-fold domains"/>
    <property type="match status" value="1"/>
</dbReference>
<dbReference type="PROSITE" id="PS00067">
    <property type="entry name" value="3HCDH"/>
    <property type="match status" value="1"/>
</dbReference>
<keyword evidence="14" id="KW-0276">Fatty acid metabolism</keyword>
<dbReference type="Pfam" id="PF00725">
    <property type="entry name" value="3HCDH"/>
    <property type="match status" value="2"/>
</dbReference>
<comment type="catalytic activity">
    <reaction evidence="24">
        <text>(3S)-3-hydroxybutanoyl-CoA = (3R)-3-hydroxybutanoyl-CoA</text>
        <dbReference type="Rhea" id="RHEA:21760"/>
        <dbReference type="ChEBI" id="CHEBI:57315"/>
        <dbReference type="ChEBI" id="CHEBI:57316"/>
        <dbReference type="EC" id="5.1.2.3"/>
    </reaction>
</comment>
<keyword evidence="16" id="KW-0560">Oxidoreductase</keyword>
<dbReference type="CDD" id="cd06558">
    <property type="entry name" value="crotonase-like"/>
    <property type="match status" value="1"/>
</dbReference>
<feature type="domain" description="3-hydroxyacyl-CoA dehydrogenase C-terminal" evidence="30">
    <location>
        <begin position="489"/>
        <end position="582"/>
    </location>
</feature>
<dbReference type="Gene3D" id="3.90.226.10">
    <property type="entry name" value="2-enoyl-CoA Hydratase, Chain A, domain 1"/>
    <property type="match status" value="1"/>
</dbReference>
<dbReference type="InterPro" id="IPR004316">
    <property type="entry name" value="SWEET_rpt"/>
</dbReference>
<dbReference type="GO" id="GO:0006635">
    <property type="term" value="P:fatty acid beta-oxidation"/>
    <property type="evidence" value="ECO:0007669"/>
    <property type="project" value="TreeGrafter"/>
</dbReference>
<dbReference type="GO" id="GO:0003857">
    <property type="term" value="F:(3S)-3-hydroxyacyl-CoA dehydrogenase (NAD+) activity"/>
    <property type="evidence" value="ECO:0007669"/>
    <property type="project" value="TreeGrafter"/>
</dbReference>
<dbReference type="EMBL" id="CP136891">
    <property type="protein sequence ID" value="WOK96124.1"/>
    <property type="molecule type" value="Genomic_DNA"/>
</dbReference>
<dbReference type="InterPro" id="IPR036291">
    <property type="entry name" value="NAD(P)-bd_dom_sf"/>
</dbReference>
<evidence type="ECO:0000256" key="22">
    <source>
        <dbReference type="ARBA" id="ARBA00023239"/>
    </source>
</evidence>
<evidence type="ECO:0000256" key="4">
    <source>
        <dbReference type="ARBA" id="ARBA00004651"/>
    </source>
</evidence>
<dbReference type="InterPro" id="IPR001753">
    <property type="entry name" value="Enoyl-CoA_hydra/iso"/>
</dbReference>
<evidence type="ECO:0000256" key="25">
    <source>
        <dbReference type="ARBA" id="ARBA00023709"/>
    </source>
</evidence>
<dbReference type="SUPFAM" id="SSF48179">
    <property type="entry name" value="6-phosphogluconate dehydrogenase C-terminal domain-like"/>
    <property type="match status" value="2"/>
</dbReference>